<feature type="domain" description="Carbohydrate kinase PfkB" evidence="13">
    <location>
        <begin position="2"/>
        <end position="293"/>
    </location>
</feature>
<feature type="binding site" evidence="12">
    <location>
        <position position="247"/>
    </location>
    <ligand>
        <name>K(+)</name>
        <dbReference type="ChEBI" id="CHEBI:29103"/>
    </ligand>
</feature>
<dbReference type="InterPro" id="IPR011877">
    <property type="entry name" value="Ribokinase"/>
</dbReference>
<feature type="binding site" evidence="12">
    <location>
        <position position="245"/>
    </location>
    <ligand>
        <name>K(+)</name>
        <dbReference type="ChEBI" id="CHEBI:29103"/>
    </ligand>
</feature>
<protein>
    <recommendedName>
        <fullName evidence="3 12">Ribokinase</fullName>
        <shortName evidence="12">RK</shortName>
        <ecNumber evidence="2 12">2.7.1.15</ecNumber>
    </recommendedName>
</protein>
<evidence type="ECO:0000256" key="12">
    <source>
        <dbReference type="HAMAP-Rule" id="MF_01987"/>
    </source>
</evidence>
<comment type="pathway">
    <text evidence="12">Carbohydrate metabolism; D-ribose degradation; D-ribose 5-phosphate from beta-D-ribopyranose: step 2/2.</text>
</comment>
<dbReference type="InterPro" id="IPR011611">
    <property type="entry name" value="PfkB_dom"/>
</dbReference>
<evidence type="ECO:0000256" key="4">
    <source>
        <dbReference type="ARBA" id="ARBA00022679"/>
    </source>
</evidence>
<comment type="similarity">
    <text evidence="12">Belongs to the carbohydrate kinase PfkB family. Ribokinase subfamily.</text>
</comment>
<dbReference type="InterPro" id="IPR002173">
    <property type="entry name" value="Carboh/pur_kinase_PfkB_CS"/>
</dbReference>
<dbReference type="PROSITE" id="PS00584">
    <property type="entry name" value="PFKB_KINASES_2"/>
    <property type="match status" value="1"/>
</dbReference>
<evidence type="ECO:0000256" key="2">
    <source>
        <dbReference type="ARBA" id="ARBA00012035"/>
    </source>
</evidence>
<keyword evidence="15" id="KW-1185">Reference proteome</keyword>
<evidence type="ECO:0000256" key="7">
    <source>
        <dbReference type="ARBA" id="ARBA00022777"/>
    </source>
</evidence>
<feature type="binding site" evidence="12">
    <location>
        <position position="290"/>
    </location>
    <ligand>
        <name>K(+)</name>
        <dbReference type="ChEBI" id="CHEBI:29103"/>
    </ligand>
</feature>
<dbReference type="EMBL" id="JASVEJ010000033">
    <property type="protein sequence ID" value="MDL5057524.1"/>
    <property type="molecule type" value="Genomic_DNA"/>
</dbReference>
<comment type="subunit">
    <text evidence="12">Homodimer.</text>
</comment>
<dbReference type="CDD" id="cd01174">
    <property type="entry name" value="ribokinase"/>
    <property type="match status" value="1"/>
</dbReference>
<dbReference type="RefSeq" id="WP_286004558.1">
    <property type="nucleotide sequence ID" value="NZ_JASVEJ010000033.1"/>
</dbReference>
<feature type="binding site" evidence="12">
    <location>
        <begin position="37"/>
        <end position="41"/>
    </location>
    <ligand>
        <name>substrate</name>
    </ligand>
</feature>
<dbReference type="Proteomes" id="UP001230986">
    <property type="component" value="Unassembled WGS sequence"/>
</dbReference>
<reference evidence="14 15" key="1">
    <citation type="submission" date="2023-06" db="EMBL/GenBank/DDBJ databases">
        <title>Whole genome sequence of Oscillatoria calcuttensis NRMC-F 0142.</title>
        <authorList>
            <person name="Shakena Fathima T."/>
            <person name="Muralitharan G."/>
            <person name="Thajuddin N."/>
        </authorList>
    </citation>
    <scope>NUCLEOTIDE SEQUENCE [LARGE SCALE GENOMIC DNA]</scope>
    <source>
        <strain evidence="14 15">NRMC-F 0142</strain>
    </source>
</reference>
<dbReference type="SUPFAM" id="SSF53613">
    <property type="entry name" value="Ribokinase-like"/>
    <property type="match status" value="1"/>
</dbReference>
<dbReference type="NCBIfam" id="TIGR02152">
    <property type="entry name" value="D_ribokin_bact"/>
    <property type="match status" value="1"/>
</dbReference>
<dbReference type="InterPro" id="IPR002139">
    <property type="entry name" value="Ribo/fructo_kinase"/>
</dbReference>
<keyword evidence="12" id="KW-0963">Cytoplasm</keyword>
<evidence type="ECO:0000313" key="14">
    <source>
        <dbReference type="EMBL" id="MDL5057524.1"/>
    </source>
</evidence>
<keyword evidence="7 12" id="KW-0418">Kinase</keyword>
<evidence type="ECO:0000256" key="10">
    <source>
        <dbReference type="ARBA" id="ARBA00022958"/>
    </source>
</evidence>
<comment type="similarity">
    <text evidence="1">Belongs to the carbohydrate kinase pfkB family.</text>
</comment>
<feature type="binding site" evidence="12">
    <location>
        <position position="284"/>
    </location>
    <ligand>
        <name>K(+)</name>
        <dbReference type="ChEBI" id="CHEBI:29103"/>
    </ligand>
</feature>
<comment type="cofactor">
    <cofactor evidence="12">
        <name>Mg(2+)</name>
        <dbReference type="ChEBI" id="CHEBI:18420"/>
    </cofactor>
    <text evidence="12">Requires a divalent cation, most likely magnesium in vivo, as an electrophilic catalyst to aid phosphoryl group transfer. It is the chelate of the metal and the nucleotide that is the actual substrate.</text>
</comment>
<dbReference type="PANTHER" id="PTHR10584:SF166">
    <property type="entry name" value="RIBOKINASE"/>
    <property type="match status" value="1"/>
</dbReference>
<comment type="function">
    <text evidence="12">Catalyzes the phosphorylation of ribose at O-5 in a reaction requiring ATP and magnesium. The resulting D-ribose-5-phosphate can then be used either for sythesis of nucleotides, histidine, and tryptophan, or as a component of the pentose phosphate pathway.</text>
</comment>
<comment type="caution">
    <text evidence="14">The sequence shown here is derived from an EMBL/GenBank/DDBJ whole genome shotgun (WGS) entry which is preliminary data.</text>
</comment>
<evidence type="ECO:0000256" key="6">
    <source>
        <dbReference type="ARBA" id="ARBA00022741"/>
    </source>
</evidence>
<dbReference type="InterPro" id="IPR029056">
    <property type="entry name" value="Ribokinase-like"/>
</dbReference>
<evidence type="ECO:0000256" key="11">
    <source>
        <dbReference type="ARBA" id="ARBA00023277"/>
    </source>
</evidence>
<dbReference type="Pfam" id="PF00294">
    <property type="entry name" value="PfkB"/>
    <property type="match status" value="1"/>
</dbReference>
<keyword evidence="10 12" id="KW-0630">Potassium</keyword>
<dbReference type="GO" id="GO:0004747">
    <property type="term" value="F:ribokinase activity"/>
    <property type="evidence" value="ECO:0007669"/>
    <property type="project" value="UniProtKB-EC"/>
</dbReference>
<gene>
    <name evidence="12 14" type="primary">rbsK</name>
    <name evidence="14" type="ORF">QQ055_08645</name>
</gene>
<proteinExistence type="inferred from homology"/>
<keyword evidence="9 12" id="KW-0460">Magnesium</keyword>
<keyword evidence="8 12" id="KW-0067">ATP-binding</keyword>
<evidence type="ECO:0000256" key="8">
    <source>
        <dbReference type="ARBA" id="ARBA00022840"/>
    </source>
</evidence>
<evidence type="ECO:0000256" key="5">
    <source>
        <dbReference type="ARBA" id="ARBA00022723"/>
    </source>
</evidence>
<accession>A0ABT7M0E0</accession>
<dbReference type="PANTHER" id="PTHR10584">
    <property type="entry name" value="SUGAR KINASE"/>
    <property type="match status" value="1"/>
</dbReference>
<sequence length="314" mass="32529">MILVFGSINLDLVTQVQRLPQAGETLSGQAFFTVPGGKGANQAVAAARLGIPTQIVGRVGGDRFGAELLAGLQTAGVNTEGIEIDASTHSGVAIIAVDAQGENTITIVAGANGRLENRDVLRLKSHLPQASALLLQLEIPLPVVVQAAQAAQAVRVPVILDPAPVPAQFPPELYPLVKILTPNEVEASQLVGFPVNSPETAAQAATLLRQRGVETVIIKLGRQGAYCATPQETWMMPAFEVEVVDTVAAGDAFNGALAAALNLGLPLKEAIAWGIANGSLSTTQAGAQSSLPDRYRLKEFLLAQGISSGVDSLS</sequence>
<comment type="caution">
    <text evidence="12">Lacks conserved residue(s) required for the propagation of feature annotation.</text>
</comment>
<dbReference type="HAMAP" id="MF_01987">
    <property type="entry name" value="Ribokinase"/>
    <property type="match status" value="1"/>
</dbReference>
<comment type="activity regulation">
    <text evidence="12">Activated by a monovalent cation that binds near, but not in, the active site. The most likely occupant of the site in vivo is potassium. Ion binding induces a conformational change that may alter substrate affinity.</text>
</comment>
<evidence type="ECO:0000256" key="1">
    <source>
        <dbReference type="ARBA" id="ARBA00005380"/>
    </source>
</evidence>
<feature type="binding site" evidence="12">
    <location>
        <position position="286"/>
    </location>
    <ligand>
        <name>K(+)</name>
        <dbReference type="ChEBI" id="CHEBI:29103"/>
    </ligand>
</feature>
<comment type="subcellular location">
    <subcellularLocation>
        <location evidence="12">Cytoplasm</location>
    </subcellularLocation>
</comment>
<feature type="binding site" evidence="12">
    <location>
        <begin position="219"/>
        <end position="224"/>
    </location>
    <ligand>
        <name>ATP</name>
        <dbReference type="ChEBI" id="CHEBI:30616"/>
    </ligand>
</feature>
<keyword evidence="11 12" id="KW-0119">Carbohydrate metabolism</keyword>
<evidence type="ECO:0000259" key="13">
    <source>
        <dbReference type="Pfam" id="PF00294"/>
    </source>
</evidence>
<evidence type="ECO:0000256" key="9">
    <source>
        <dbReference type="ARBA" id="ARBA00022842"/>
    </source>
</evidence>
<name>A0ABT7M0E0_9CYAN</name>
<organism evidence="14 15">
    <name type="scientific">Geitlerinema calcuttense NRMC-F 0142</name>
    <dbReference type="NCBI Taxonomy" id="2922238"/>
    <lineage>
        <taxon>Bacteria</taxon>
        <taxon>Bacillati</taxon>
        <taxon>Cyanobacteriota</taxon>
        <taxon>Cyanophyceae</taxon>
        <taxon>Geitlerinematales</taxon>
        <taxon>Geitlerinemataceae</taxon>
        <taxon>Geitlerinema</taxon>
    </lineage>
</organism>
<feature type="binding site" evidence="12">
    <location>
        <begin position="9"/>
        <end position="11"/>
    </location>
    <ligand>
        <name>substrate</name>
    </ligand>
</feature>
<feature type="binding site" evidence="12">
    <location>
        <position position="183"/>
    </location>
    <ligand>
        <name>ATP</name>
        <dbReference type="ChEBI" id="CHEBI:30616"/>
    </ligand>
</feature>
<feature type="binding site" evidence="12">
    <location>
        <position position="281"/>
    </location>
    <ligand>
        <name>K(+)</name>
        <dbReference type="ChEBI" id="CHEBI:29103"/>
    </ligand>
</feature>
<evidence type="ECO:0000256" key="3">
    <source>
        <dbReference type="ARBA" id="ARBA00016943"/>
    </source>
</evidence>
<dbReference type="PIRSF" id="PIRSF000535">
    <property type="entry name" value="1PFK/6PFK/LacC"/>
    <property type="match status" value="1"/>
</dbReference>
<keyword evidence="5 12" id="KW-0479">Metal-binding</keyword>
<dbReference type="PRINTS" id="PR00990">
    <property type="entry name" value="RIBOKINASE"/>
</dbReference>
<keyword evidence="6 12" id="KW-0547">Nucleotide-binding</keyword>
<feature type="active site" description="Proton acceptor" evidence="12">
    <location>
        <position position="251"/>
    </location>
</feature>
<dbReference type="InterPro" id="IPR017583">
    <property type="entry name" value="Tagatose/fructose_Pkinase"/>
</dbReference>
<feature type="binding site" evidence="12">
    <location>
        <position position="138"/>
    </location>
    <ligand>
        <name>substrate</name>
    </ligand>
</feature>
<dbReference type="Gene3D" id="3.40.1190.20">
    <property type="match status" value="1"/>
</dbReference>
<keyword evidence="4 12" id="KW-0808">Transferase</keyword>
<feature type="binding site" evidence="12">
    <location>
        <begin position="250"/>
        <end position="251"/>
    </location>
    <ligand>
        <name>ATP</name>
        <dbReference type="ChEBI" id="CHEBI:30616"/>
    </ligand>
</feature>
<feature type="binding site" evidence="12">
    <location>
        <position position="251"/>
    </location>
    <ligand>
        <name>substrate</name>
    </ligand>
</feature>
<evidence type="ECO:0000313" key="15">
    <source>
        <dbReference type="Proteomes" id="UP001230986"/>
    </source>
</evidence>
<dbReference type="EC" id="2.7.1.15" evidence="2 12"/>
<comment type="catalytic activity">
    <reaction evidence="12">
        <text>D-ribose + ATP = D-ribose 5-phosphate + ADP + H(+)</text>
        <dbReference type="Rhea" id="RHEA:13697"/>
        <dbReference type="ChEBI" id="CHEBI:15378"/>
        <dbReference type="ChEBI" id="CHEBI:30616"/>
        <dbReference type="ChEBI" id="CHEBI:47013"/>
        <dbReference type="ChEBI" id="CHEBI:78346"/>
        <dbReference type="ChEBI" id="CHEBI:456216"/>
        <dbReference type="EC" id="2.7.1.15"/>
    </reaction>
</comment>